<dbReference type="AlphaFoldDB" id="A0A6N7ZF58"/>
<comment type="caution">
    <text evidence="3">The sequence shown here is derived from an EMBL/GenBank/DDBJ whole genome shotgun (WGS) entry which is preliminary data.</text>
</comment>
<dbReference type="InterPro" id="IPR027785">
    <property type="entry name" value="UvrD-like_helicase_C"/>
</dbReference>
<proteinExistence type="predicted"/>
<dbReference type="Pfam" id="PF13538">
    <property type="entry name" value="UvrD_C_2"/>
    <property type="match status" value="1"/>
</dbReference>
<feature type="domain" description="NERD" evidence="1">
    <location>
        <begin position="17"/>
        <end position="108"/>
    </location>
</feature>
<dbReference type="Gene3D" id="3.40.50.300">
    <property type="entry name" value="P-loop containing nucleotide triphosphate hydrolases"/>
    <property type="match status" value="2"/>
</dbReference>
<organism evidence="3 4">
    <name type="scientific">Cellulosimicrobium composti</name>
    <dbReference type="NCBI Taxonomy" id="2672572"/>
    <lineage>
        <taxon>Bacteria</taxon>
        <taxon>Bacillati</taxon>
        <taxon>Actinomycetota</taxon>
        <taxon>Actinomycetes</taxon>
        <taxon>Micrococcales</taxon>
        <taxon>Promicromonosporaceae</taxon>
        <taxon>Cellulosimicrobium</taxon>
    </lineage>
</organism>
<evidence type="ECO:0000313" key="3">
    <source>
        <dbReference type="EMBL" id="MTG88053.1"/>
    </source>
</evidence>
<reference evidence="3 4" key="1">
    <citation type="submission" date="2019-11" db="EMBL/GenBank/DDBJ databases">
        <title>Cellulosimicrobium composti sp. nov. isolated from a compost.</title>
        <authorList>
            <person name="Yang Y."/>
        </authorList>
    </citation>
    <scope>NUCLEOTIDE SEQUENCE [LARGE SCALE GENOMIC DNA]</scope>
    <source>
        <strain evidence="3 4">BIT-GX5</strain>
    </source>
</reference>
<gene>
    <name evidence="3" type="ORF">GJV82_03650</name>
</gene>
<dbReference type="InterPro" id="IPR011528">
    <property type="entry name" value="NERD"/>
</dbReference>
<dbReference type="RefSeq" id="WP_155098276.1">
    <property type="nucleotide sequence ID" value="NZ_WMKA01000005.1"/>
</dbReference>
<evidence type="ECO:0000259" key="1">
    <source>
        <dbReference type="Pfam" id="PF08378"/>
    </source>
</evidence>
<sequence length="555" mass="61237">MPHAYPPEPTFPDDGGAERAVWEVLLGQLPDDAVVVHGVHLQEDEHEYEIDLLVAWPGVGLAAIEVKGGHVDRVDGAWYQGSGERRHRIDPLRQVQGARHALQALLRRRGLWAAEARAAHVVALPHRYVPAEWSALDLPRDMLVDRGDLERSGGVADRVKHAIERHGQGHAPLAADSLPDLVDSLVGGFPSQAEHLVMAAQHETRLEQMTRDQARTLDALSGVRRMRVVGSAGAGKTWLALEQARRRARDGERVALLCYSRGLGRYLERTVDQWPARDRPAYVGLFHDLPLAWGAEPGADDDPDYWERRLPLALGDLAGRRGADELFDTVVVDEAQDFGDLWWPSLLRCLRDRDSGGLYVFMDDAQRVFPREGNVPLELVPVTLRENLRSTKQIAQVFGALSPERITPRGMDGPPVRVVDVPAAEAVGAADDAVEALLGEGWETGQVALLVTGRRHPQQVNEVEAGGHAAYWDAFFAEDDVFYGHVLGFKGLERPAVVLAVNGVRDAARAREMLYTGLSRARSLLVVVGDRSWIEEVGGEAVRRRLARAQVWSPV</sequence>
<dbReference type="EMBL" id="WMKA01000005">
    <property type="protein sequence ID" value="MTG88053.1"/>
    <property type="molecule type" value="Genomic_DNA"/>
</dbReference>
<evidence type="ECO:0000259" key="2">
    <source>
        <dbReference type="Pfam" id="PF13538"/>
    </source>
</evidence>
<dbReference type="Proteomes" id="UP000440668">
    <property type="component" value="Unassembled WGS sequence"/>
</dbReference>
<feature type="domain" description="UvrD-like helicase C-terminal" evidence="2">
    <location>
        <begin position="489"/>
        <end position="528"/>
    </location>
</feature>
<evidence type="ECO:0000313" key="4">
    <source>
        <dbReference type="Proteomes" id="UP000440668"/>
    </source>
</evidence>
<accession>A0A6N7ZF58</accession>
<dbReference type="Pfam" id="PF08378">
    <property type="entry name" value="NERD"/>
    <property type="match status" value="1"/>
</dbReference>
<dbReference type="SUPFAM" id="SSF52540">
    <property type="entry name" value="P-loop containing nucleoside triphosphate hydrolases"/>
    <property type="match status" value="1"/>
</dbReference>
<dbReference type="InterPro" id="IPR027417">
    <property type="entry name" value="P-loop_NTPase"/>
</dbReference>
<protein>
    <submittedName>
        <fullName evidence="3">NERD nuclease</fullName>
    </submittedName>
</protein>
<name>A0A6N7ZF58_9MICO</name>